<gene>
    <name evidence="1" type="ORF">rCG_25493</name>
</gene>
<evidence type="ECO:0000313" key="2">
    <source>
        <dbReference type="Proteomes" id="UP000234681"/>
    </source>
</evidence>
<organism evidence="1 2">
    <name type="scientific">Rattus norvegicus</name>
    <name type="common">Rat</name>
    <dbReference type="NCBI Taxonomy" id="10116"/>
    <lineage>
        <taxon>Eukaryota</taxon>
        <taxon>Metazoa</taxon>
        <taxon>Chordata</taxon>
        <taxon>Craniata</taxon>
        <taxon>Vertebrata</taxon>
        <taxon>Euteleostomi</taxon>
        <taxon>Mammalia</taxon>
        <taxon>Eutheria</taxon>
        <taxon>Euarchontoglires</taxon>
        <taxon>Glires</taxon>
        <taxon>Rodentia</taxon>
        <taxon>Myomorpha</taxon>
        <taxon>Muroidea</taxon>
        <taxon>Muridae</taxon>
        <taxon>Murinae</taxon>
        <taxon>Rattus</taxon>
    </lineage>
</organism>
<protein>
    <submittedName>
        <fullName evidence="1">RCG25493</fullName>
    </submittedName>
</protein>
<proteinExistence type="predicted"/>
<evidence type="ECO:0000313" key="1">
    <source>
        <dbReference type="EMBL" id="EDL77663.1"/>
    </source>
</evidence>
<name>A6I1R4_RAT</name>
<dbReference type="EMBL" id="CH473954">
    <property type="protein sequence ID" value="EDL77663.1"/>
    <property type="molecule type" value="Genomic_DNA"/>
</dbReference>
<dbReference type="Proteomes" id="UP000234681">
    <property type="component" value="Chromosome 8"/>
</dbReference>
<dbReference type="Gene3D" id="3.30.1370.30">
    <property type="match status" value="1"/>
</dbReference>
<dbReference type="AlphaFoldDB" id="A6I1R4"/>
<reference evidence="1 2" key="1">
    <citation type="submission" date="2005-09" db="EMBL/GenBank/DDBJ databases">
        <authorList>
            <person name="Mural R.J."/>
            <person name="Li P.W."/>
            <person name="Adams M.D."/>
            <person name="Amanatides P.G."/>
            <person name="Baden-Tillson H."/>
            <person name="Barnstead M."/>
            <person name="Chin S.H."/>
            <person name="Dew I."/>
            <person name="Evans C.A."/>
            <person name="Ferriera S."/>
            <person name="Flanigan M."/>
            <person name="Fosler C."/>
            <person name="Glodek A."/>
            <person name="Gu Z."/>
            <person name="Holt R.A."/>
            <person name="Jennings D."/>
            <person name="Kraft C.L."/>
            <person name="Lu F."/>
            <person name="Nguyen T."/>
            <person name="Nusskern D.R."/>
            <person name="Pfannkoch C.M."/>
            <person name="Sitter C."/>
            <person name="Sutton G.G."/>
            <person name="Venter J.C."/>
            <person name="Wang Z."/>
            <person name="Woodage T."/>
            <person name="Zheng X.H."/>
            <person name="Zhong F."/>
        </authorList>
    </citation>
    <scope>NUCLEOTIDE SEQUENCE [LARGE SCALE GENOMIC DNA]</scope>
    <source>
        <strain>BN</strain>
        <strain evidence="2">Sprague-Dawley</strain>
    </source>
</reference>
<accession>A6I1R4</accession>
<sequence length="45" mass="4927">MMKHDHTGEFEIIDDHPAGKIVVNLTGGLNNGGKIALHLTRYPNT</sequence>